<keyword evidence="3" id="KW-0732">Signal</keyword>
<evidence type="ECO:0000256" key="6">
    <source>
        <dbReference type="RuleBase" id="RU004296"/>
    </source>
</evidence>
<dbReference type="GO" id="GO:0016787">
    <property type="term" value="F:hydrolase activity"/>
    <property type="evidence" value="ECO:0007669"/>
    <property type="project" value="UniProtKB-KW"/>
</dbReference>
<dbReference type="InterPro" id="IPR001254">
    <property type="entry name" value="Trypsin_dom"/>
</dbReference>
<dbReference type="Gene3D" id="2.40.10.10">
    <property type="entry name" value="Trypsin-like serine proteases"/>
    <property type="match status" value="2"/>
</dbReference>
<evidence type="ECO:0000256" key="1">
    <source>
        <dbReference type="ARBA" id="ARBA00008764"/>
    </source>
</evidence>
<dbReference type="InterPro" id="IPR043504">
    <property type="entry name" value="Peptidase_S1_PA_chymotrypsin"/>
</dbReference>
<keyword evidence="5 6" id="KW-0720">Serine protease</keyword>
<keyword evidence="4 6" id="KW-0378">Hydrolase</keyword>
<dbReference type="PANTHER" id="PTHR15462">
    <property type="entry name" value="SERINE PROTEASE"/>
    <property type="match status" value="1"/>
</dbReference>
<proteinExistence type="inferred from homology"/>
<evidence type="ECO:0000256" key="5">
    <source>
        <dbReference type="ARBA" id="ARBA00022825"/>
    </source>
</evidence>
<evidence type="ECO:0000256" key="2">
    <source>
        <dbReference type="ARBA" id="ARBA00022670"/>
    </source>
</evidence>
<dbReference type="SUPFAM" id="SSF50494">
    <property type="entry name" value="Trypsin-like serine proteases"/>
    <property type="match status" value="1"/>
</dbReference>
<dbReference type="PANTHER" id="PTHR15462:SF8">
    <property type="entry name" value="SERINE PROTEASE"/>
    <property type="match status" value="1"/>
</dbReference>
<reference evidence="9" key="1">
    <citation type="journal article" date="2019" name="Int. J. Syst. Evol. Microbiol.">
        <title>The Global Catalogue of Microorganisms (GCM) 10K type strain sequencing project: providing services to taxonomists for standard genome sequencing and annotation.</title>
        <authorList>
            <consortium name="The Broad Institute Genomics Platform"/>
            <consortium name="The Broad Institute Genome Sequencing Center for Infectious Disease"/>
            <person name="Wu L."/>
            <person name="Ma J."/>
        </authorList>
    </citation>
    <scope>NUCLEOTIDE SEQUENCE [LARGE SCALE GENOMIC DNA]</scope>
    <source>
        <strain evidence="9">CCM 4481</strain>
    </source>
</reference>
<sequence length="384" mass="41196">MATTKSSDRKLNKPPLSIDEVVLRDNIAATKKPPADTIALLTTRRLMLSGPKDLPKELQKALSDMKRAEPGLSLPLPPSTIIGLPGNTGERVPHKALAASAGTSSSGQPFKPDWAPLVYHPKIGAKPRQKYLRGLGGRRIVPTDNQSFIYGSDDRRVFYPSGYPWRCIGRVDVYPNADADNFSSWGSGVLIGDRLVLTAGHVPPVNPAPGTWKMRFTAGMYNGSAVDGPGAVSYVSDFKGYTGGLSGVDYAVLRLYEPLGTHMGYFGWKTYDDSWTGGDYWWLAGYPFDIAAENSPSYQAGIAVLDQDSDQGGLELEHHGDTASGDSGGPFWGFWDEGPYVVGTVSGHEHVSGPSWAGGEDNNIAAGGSPLSNLLAWARSNWPA</sequence>
<dbReference type="PRINTS" id="PR00839">
    <property type="entry name" value="V8PROTEASE"/>
</dbReference>
<dbReference type="InterPro" id="IPR009003">
    <property type="entry name" value="Peptidase_S1_PA"/>
</dbReference>
<protein>
    <recommendedName>
        <fullName evidence="6">Serine protease</fullName>
        <ecNumber evidence="6">3.4.21.-</ecNumber>
    </recommendedName>
</protein>
<dbReference type="EMBL" id="JBHSGA010000017">
    <property type="protein sequence ID" value="MFC4527073.1"/>
    <property type="molecule type" value="Genomic_DNA"/>
</dbReference>
<keyword evidence="2 6" id="KW-0645">Protease</keyword>
<evidence type="ECO:0000313" key="9">
    <source>
        <dbReference type="Proteomes" id="UP001595961"/>
    </source>
</evidence>
<name>A0ABV9C254_9GAMM</name>
<dbReference type="Proteomes" id="UP001595961">
    <property type="component" value="Unassembled WGS sequence"/>
</dbReference>
<evidence type="ECO:0000256" key="3">
    <source>
        <dbReference type="ARBA" id="ARBA00022729"/>
    </source>
</evidence>
<keyword evidence="9" id="KW-1185">Reference proteome</keyword>
<dbReference type="InterPro" id="IPR008256">
    <property type="entry name" value="Peptidase_S1B"/>
</dbReference>
<comment type="similarity">
    <text evidence="1 6">Belongs to the peptidase S1B family.</text>
</comment>
<evidence type="ECO:0000256" key="4">
    <source>
        <dbReference type="ARBA" id="ARBA00022801"/>
    </source>
</evidence>
<organism evidence="8 9">
    <name type="scientific">Dyella halodurans</name>
    <dbReference type="NCBI Taxonomy" id="1920171"/>
    <lineage>
        <taxon>Bacteria</taxon>
        <taxon>Pseudomonadati</taxon>
        <taxon>Pseudomonadota</taxon>
        <taxon>Gammaproteobacteria</taxon>
        <taxon>Lysobacterales</taxon>
        <taxon>Rhodanobacteraceae</taxon>
        <taxon>Dyella</taxon>
    </lineage>
</organism>
<dbReference type="Pfam" id="PF00089">
    <property type="entry name" value="Trypsin"/>
    <property type="match status" value="1"/>
</dbReference>
<gene>
    <name evidence="8" type="ORF">ACFO5W_10570</name>
</gene>
<dbReference type="InterPro" id="IPR050966">
    <property type="entry name" value="Glutamyl_endopeptidase"/>
</dbReference>
<dbReference type="EC" id="3.4.21.-" evidence="6"/>
<feature type="domain" description="Peptidase S1" evidence="7">
    <location>
        <begin position="185"/>
        <end position="350"/>
    </location>
</feature>
<evidence type="ECO:0000259" key="7">
    <source>
        <dbReference type="Pfam" id="PF00089"/>
    </source>
</evidence>
<accession>A0ABV9C254</accession>
<evidence type="ECO:0000313" key="8">
    <source>
        <dbReference type="EMBL" id="MFC4527073.1"/>
    </source>
</evidence>
<dbReference type="RefSeq" id="WP_266148973.1">
    <property type="nucleotide sequence ID" value="NZ_CP064028.1"/>
</dbReference>
<comment type="caution">
    <text evidence="8">The sequence shown here is derived from an EMBL/GenBank/DDBJ whole genome shotgun (WGS) entry which is preliminary data.</text>
</comment>